<feature type="binding site" evidence="6">
    <location>
        <position position="79"/>
    </location>
    <ligand>
        <name>[4Fe-4S] cluster</name>
        <dbReference type="ChEBI" id="CHEBI:49883"/>
        <note>4Fe-4S-S-AdoMet</note>
    </ligand>
</feature>
<reference evidence="10" key="1">
    <citation type="submission" date="2013-03" db="EMBL/GenBank/DDBJ databases">
        <title>Genome sequence of Chthonomonas calidirosea, the first sequenced genome from the Armatimonadetes phylum (formally candidate division OP10).</title>
        <authorList>
            <person name="Lee K.C.Y."/>
            <person name="Morgan X.C."/>
            <person name="Dunfield P.F."/>
            <person name="Tamas I."/>
            <person name="Houghton K.M."/>
            <person name="Vyssotski M."/>
            <person name="Ryan J.L.J."/>
            <person name="Lagutin K."/>
            <person name="McDonald I.R."/>
            <person name="Stott M.B."/>
        </authorList>
    </citation>
    <scope>NUCLEOTIDE SEQUENCE [LARGE SCALE GENOMIC DNA]</scope>
    <source>
        <strain evidence="10">DSM 23976 / ICMP 18418 / T49</strain>
    </source>
</reference>
<dbReference type="OrthoDB" id="9802027at2"/>
<dbReference type="SFLD" id="SFLDS00029">
    <property type="entry name" value="Radical_SAM"/>
    <property type="match status" value="1"/>
</dbReference>
<feature type="binding site" evidence="7">
    <location>
        <position position="187"/>
    </location>
    <ligand>
        <name>S-adenosyl-L-methionine</name>
        <dbReference type="ChEBI" id="CHEBI:59789"/>
    </ligand>
</feature>
<dbReference type="GO" id="GO:0051539">
    <property type="term" value="F:4 iron, 4 sulfur cluster binding"/>
    <property type="evidence" value="ECO:0007669"/>
    <property type="project" value="UniProtKB-KW"/>
</dbReference>
<dbReference type="SFLD" id="SFLDG01064">
    <property type="entry name" value="F420__menaquinone_cofactor_bio"/>
    <property type="match status" value="1"/>
</dbReference>
<name>S0ESQ3_CHTCT</name>
<dbReference type="InterPro" id="IPR034405">
    <property type="entry name" value="F420"/>
</dbReference>
<dbReference type="RefSeq" id="WP_016481544.1">
    <property type="nucleotide sequence ID" value="NC_021487.1"/>
</dbReference>
<keyword evidence="2 6" id="KW-0949">S-adenosyl-L-methionine</keyword>
<dbReference type="NCBIfam" id="TIGR03700">
    <property type="entry name" value="mena_SCO4494"/>
    <property type="match status" value="1"/>
</dbReference>
<dbReference type="AlphaFoldDB" id="S0ESQ3"/>
<dbReference type="STRING" id="454171.CP488_01016"/>
<dbReference type="InterPro" id="IPR045567">
    <property type="entry name" value="CofH/MnqC-like_C"/>
</dbReference>
<dbReference type="HOGENOM" id="CLU_040406_0_0_0"/>
<dbReference type="GO" id="GO:0016765">
    <property type="term" value="F:transferase activity, transferring alkyl or aryl (other than methyl) groups"/>
    <property type="evidence" value="ECO:0007669"/>
    <property type="project" value="InterPro"/>
</dbReference>
<proteinExistence type="predicted"/>
<dbReference type="SFLD" id="SFLDG01389">
    <property type="entry name" value="menaquinone_synthsis_involved"/>
    <property type="match status" value="1"/>
</dbReference>
<dbReference type="SUPFAM" id="SSF102114">
    <property type="entry name" value="Radical SAM enzymes"/>
    <property type="match status" value="1"/>
</dbReference>
<evidence type="ECO:0000313" key="9">
    <source>
        <dbReference type="EMBL" id="CCW33980.1"/>
    </source>
</evidence>
<evidence type="ECO:0000259" key="8">
    <source>
        <dbReference type="PROSITE" id="PS51918"/>
    </source>
</evidence>
<evidence type="ECO:0000256" key="6">
    <source>
        <dbReference type="PIRSR" id="PIRSR004762-1"/>
    </source>
</evidence>
<feature type="binding site" evidence="6">
    <location>
        <position position="75"/>
    </location>
    <ligand>
        <name>[4Fe-4S] cluster</name>
        <dbReference type="ChEBI" id="CHEBI:49883"/>
        <note>4Fe-4S-S-AdoMet</note>
    </ligand>
</feature>
<dbReference type="PIRSF" id="PIRSF004762">
    <property type="entry name" value="CHP00423"/>
    <property type="match status" value="1"/>
</dbReference>
<dbReference type="PATRIC" id="fig|1303518.3.peg.144"/>
<keyword evidence="4 6" id="KW-0408">Iron</keyword>
<dbReference type="PROSITE" id="PS51918">
    <property type="entry name" value="RADICAL_SAM"/>
    <property type="match status" value="1"/>
</dbReference>
<dbReference type="GO" id="GO:0009234">
    <property type="term" value="P:menaquinone biosynthetic process"/>
    <property type="evidence" value="ECO:0007669"/>
    <property type="project" value="InterPro"/>
</dbReference>
<feature type="binding site" evidence="6">
    <location>
        <position position="82"/>
    </location>
    <ligand>
        <name>[4Fe-4S] cluster</name>
        <dbReference type="ChEBI" id="CHEBI:49883"/>
        <note>4Fe-4S-S-AdoMet</note>
    </ligand>
</feature>
<dbReference type="Proteomes" id="UP000014227">
    <property type="component" value="Chromosome I"/>
</dbReference>
<feature type="domain" description="Radical SAM core" evidence="8">
    <location>
        <begin position="61"/>
        <end position="294"/>
    </location>
</feature>
<sequence>MSNPRLVERLVGRDLMDIYEKVIARERLTYEDGVRLFQHPDLTAIGYLANIVRERLHGQKAYYVRNQHINYTNICNKFCKFCSFYAKKGGPAPYTLSLEEVRRRLLMHIDVPITEVHMVGGINPRLPYQYYLDLLRVVKEVRPNVHIKAFTMVELVEIQRQAQKPLEEVLRELMAAGLDSLPGGGIEILSERVHRELFDRKIDGEGWMEVARTVAKVGLTQYATMLYGHIETLEERVEHLVRLRELQDETRHFVTMTPLAFHPEGTELADLPHSTGEDDLRTIAVARLMLDNFAHIKSFWIMNTPQVTQVALWYGADDVDGTVHEYEITYKDGEHGNKRQVLTRRQMIRLIEEAGRVPVERDSLYREIVAPPEELQPQRRFVPLPVVD</sequence>
<dbReference type="KEGG" id="ccz:CCALI_00141"/>
<dbReference type="PANTHER" id="PTHR43076:SF7">
    <property type="entry name" value="AMINODEOXYFUTALOSINE SYNTHASE"/>
    <property type="match status" value="1"/>
</dbReference>
<dbReference type="CDD" id="cd01335">
    <property type="entry name" value="Radical_SAM"/>
    <property type="match status" value="1"/>
</dbReference>
<evidence type="ECO:0000256" key="7">
    <source>
        <dbReference type="PIRSR" id="PIRSR004762-2"/>
    </source>
</evidence>
<evidence type="ECO:0000313" key="10">
    <source>
        <dbReference type="Proteomes" id="UP000014227"/>
    </source>
</evidence>
<comment type="cofactor">
    <cofactor evidence="6">
        <name>[4Fe-4S] cluster</name>
        <dbReference type="ChEBI" id="CHEBI:49883"/>
    </cofactor>
    <text evidence="6">Binds 1 [4Fe-4S] cluster. The cluster is coordinated with 3 cysteines and an exchangeable S-adenosyl-L-methionine.</text>
</comment>
<dbReference type="EMBL" id="HF951689">
    <property type="protein sequence ID" value="CCW33980.1"/>
    <property type="molecule type" value="Genomic_DNA"/>
</dbReference>
<protein>
    <submittedName>
        <fullName evidence="9">De-hypoxanthine futalosine cyclase</fullName>
    </submittedName>
</protein>
<dbReference type="InterPro" id="IPR022432">
    <property type="entry name" value="MqnE"/>
</dbReference>
<dbReference type="eggNOG" id="COG1060">
    <property type="taxonomic scope" value="Bacteria"/>
</dbReference>
<dbReference type="Gene3D" id="3.20.20.70">
    <property type="entry name" value="Aldolase class I"/>
    <property type="match status" value="1"/>
</dbReference>
<dbReference type="InParanoid" id="S0ESQ3"/>
<keyword evidence="5 6" id="KW-0411">Iron-sulfur</keyword>
<evidence type="ECO:0000256" key="1">
    <source>
        <dbReference type="ARBA" id="ARBA00022485"/>
    </source>
</evidence>
<accession>S0ESQ3</accession>
<evidence type="ECO:0000256" key="3">
    <source>
        <dbReference type="ARBA" id="ARBA00022723"/>
    </source>
</evidence>
<dbReference type="SFLD" id="SFLDF00343">
    <property type="entry name" value="aminofutalosine_synthase_(mqnE"/>
    <property type="match status" value="1"/>
</dbReference>
<keyword evidence="1 6" id="KW-0004">4Fe-4S</keyword>
<evidence type="ECO:0000256" key="4">
    <source>
        <dbReference type="ARBA" id="ARBA00023004"/>
    </source>
</evidence>
<evidence type="ECO:0000256" key="5">
    <source>
        <dbReference type="ARBA" id="ARBA00023014"/>
    </source>
</evidence>
<dbReference type="SMART" id="SM00729">
    <property type="entry name" value="Elp3"/>
    <property type="match status" value="1"/>
</dbReference>
<evidence type="ECO:0000256" key="2">
    <source>
        <dbReference type="ARBA" id="ARBA00022691"/>
    </source>
</evidence>
<dbReference type="PANTHER" id="PTHR43076">
    <property type="entry name" value="FO SYNTHASE (COFH)"/>
    <property type="match status" value="1"/>
</dbReference>
<keyword evidence="3" id="KW-0479">Metal-binding</keyword>
<dbReference type="InterPro" id="IPR007197">
    <property type="entry name" value="rSAM"/>
</dbReference>
<dbReference type="GO" id="GO:0046872">
    <property type="term" value="F:metal ion binding"/>
    <property type="evidence" value="ECO:0007669"/>
    <property type="project" value="UniProtKB-KW"/>
</dbReference>
<dbReference type="InterPro" id="IPR020050">
    <property type="entry name" value="FO_synthase_su2"/>
</dbReference>
<dbReference type="InterPro" id="IPR006638">
    <property type="entry name" value="Elp3/MiaA/NifB-like_rSAM"/>
</dbReference>
<dbReference type="InterPro" id="IPR013785">
    <property type="entry name" value="Aldolase_TIM"/>
</dbReference>
<dbReference type="InterPro" id="IPR058240">
    <property type="entry name" value="rSAM_sf"/>
</dbReference>
<organism evidence="9 10">
    <name type="scientific">Chthonomonas calidirosea (strain DSM 23976 / ICMP 18418 / T49)</name>
    <dbReference type="NCBI Taxonomy" id="1303518"/>
    <lineage>
        <taxon>Bacteria</taxon>
        <taxon>Bacillati</taxon>
        <taxon>Armatimonadota</taxon>
        <taxon>Chthonomonadia</taxon>
        <taxon>Chthonomonadales</taxon>
        <taxon>Chthonomonadaceae</taxon>
        <taxon>Chthonomonas</taxon>
    </lineage>
</organism>
<dbReference type="Pfam" id="PF04055">
    <property type="entry name" value="Radical_SAM"/>
    <property type="match status" value="1"/>
</dbReference>
<dbReference type="NCBIfam" id="TIGR00423">
    <property type="entry name" value="CofH family radical SAM protein"/>
    <property type="match status" value="1"/>
</dbReference>
<keyword evidence="10" id="KW-1185">Reference proteome</keyword>
<dbReference type="GO" id="GO:0044689">
    <property type="term" value="F:7,8-didemethyl-8-hydroxy-5-deazariboflavin synthase activity"/>
    <property type="evidence" value="ECO:0007669"/>
    <property type="project" value="TreeGrafter"/>
</dbReference>
<feature type="binding site" evidence="7">
    <location>
        <position position="81"/>
    </location>
    <ligand>
        <name>S-adenosyl-L-methionine</name>
        <dbReference type="ChEBI" id="CHEBI:59789"/>
    </ligand>
</feature>
<dbReference type="Pfam" id="PF19288">
    <property type="entry name" value="CofH_C"/>
    <property type="match status" value="1"/>
</dbReference>
<gene>
    <name evidence="9" type="ORF">CCALI_00141</name>
</gene>